<proteinExistence type="predicted"/>
<name>A0AC61SCL8_9EURY</name>
<accession>A0AC61SCL8</accession>
<evidence type="ECO:0000313" key="1">
    <source>
        <dbReference type="EMBL" id="TKY92399.1"/>
    </source>
</evidence>
<sequence length="360" mass="39311">DKKKNIGTPIQCGGFLPCYEELQELLPRARLPSTLMDIPKNCIHTSTRIHRFISPNLEPKEFEVEANVLDRSRFDKYLVKKAVKAGCDMLVGTRADSIKGDTVSLKGLFGEFDITTKVIIGADGPNSLVARHSGLIERSDDMGRAVALEYELTGADIDKDAVEMYFGRDYAPAGYGWIISQGGDTANIGVGLRRPLCEPGVSVRDYLHRFMYEHPRASPRFKDARITAVISGIVPVGGAPPQTVAGNMIICGDAAGHLIATNGGGIPTAAVGGKIAGETAYDAVSGTCDLMRYDSRWREQMGLEIKTSVYVKRLMDGLMRSDQMMSTSMKMLTTDQMKALQRGRLPDMVKKMLQSLNTGI</sequence>
<gene>
    <name evidence="1" type="ORF">C5S46_00850</name>
</gene>
<dbReference type="EMBL" id="QYBA01000026">
    <property type="protein sequence ID" value="TKY92399.1"/>
    <property type="molecule type" value="Genomic_DNA"/>
</dbReference>
<protein>
    <submittedName>
        <fullName evidence="1">Geranylgeranyl reductase family protein</fullName>
    </submittedName>
</protein>
<dbReference type="Proteomes" id="UP000315423">
    <property type="component" value="Unassembled WGS sequence"/>
</dbReference>
<reference evidence="1" key="1">
    <citation type="submission" date="2018-09" db="EMBL/GenBank/DDBJ databases">
        <title>A genomic encyclopedia of anaerobic methanotrophic archaea.</title>
        <authorList>
            <person name="Skennerton C.T."/>
            <person name="Chadwick G.L."/>
            <person name="Laso-Perez R."/>
            <person name="Leu A.O."/>
            <person name="Speth D.R."/>
            <person name="Yu H."/>
            <person name="Morgan-Lang C."/>
            <person name="Hatzenpichler R."/>
            <person name="Goudeau D."/>
            <person name="Malmstrom R."/>
            <person name="Woyke T."/>
            <person name="Hallam S."/>
            <person name="Tyson G.W."/>
            <person name="Wegener G."/>
            <person name="Boetius A."/>
            <person name="Orphan V.J."/>
        </authorList>
    </citation>
    <scope>NUCLEOTIDE SEQUENCE</scope>
    <source>
        <strain evidence="1">CONS3730D10UFb2</strain>
    </source>
</reference>
<comment type="caution">
    <text evidence="1">The sequence shown here is derived from an EMBL/GenBank/DDBJ whole genome shotgun (WGS) entry which is preliminary data.</text>
</comment>
<feature type="non-terminal residue" evidence="1">
    <location>
        <position position="1"/>
    </location>
</feature>
<organism evidence="1 2">
    <name type="scientific">Candidatus Methanomarinus sp</name>
    <dbReference type="NCBI Taxonomy" id="3386244"/>
    <lineage>
        <taxon>Archaea</taxon>
        <taxon>Methanobacteriati</taxon>
        <taxon>Methanobacteriota</taxon>
        <taxon>Stenosarchaea group</taxon>
        <taxon>Methanomicrobia</taxon>
        <taxon>Methanosarcinales</taxon>
        <taxon>ANME-2 cluster</taxon>
        <taxon>Candidatus Methanocomedenaceae</taxon>
        <taxon>Candidatus Methanomarinus</taxon>
    </lineage>
</organism>
<evidence type="ECO:0000313" key="2">
    <source>
        <dbReference type="Proteomes" id="UP000315423"/>
    </source>
</evidence>